<dbReference type="EMBL" id="JAOWKZ010000004">
    <property type="protein sequence ID" value="MCV2873988.1"/>
    <property type="molecule type" value="Genomic_DNA"/>
</dbReference>
<protein>
    <submittedName>
        <fullName evidence="2">Hint domain-containing protein</fullName>
    </submittedName>
</protein>
<proteinExistence type="predicted"/>
<evidence type="ECO:0000313" key="2">
    <source>
        <dbReference type="EMBL" id="MCV2873988.1"/>
    </source>
</evidence>
<dbReference type="Proteomes" id="UP001652564">
    <property type="component" value="Unassembled WGS sequence"/>
</dbReference>
<gene>
    <name evidence="2" type="ORF">OEZ71_16960</name>
</gene>
<dbReference type="SUPFAM" id="SSF51294">
    <property type="entry name" value="Hedgehog/intein (Hint) domain"/>
    <property type="match status" value="1"/>
</dbReference>
<accession>A0ABT2ZS60</accession>
<feature type="domain" description="Hedgehog/Intein (Hint)" evidence="1">
    <location>
        <begin position="121"/>
        <end position="258"/>
    </location>
</feature>
<sequence length="305" mass="33031">MPTNYTDQFYSFDPANPPPVGTAVSFSQMTLTDSNDDGDLDRFNGDSVDGVDILRSYPGDTVTINVPGVGNVTYTGTTFYMQDGSRIFTPTDGQVLQDGTFVSSTWVTVQGPLLVGDLGPPCFTPGTLIRVPDGAVPVETLKVGDKVETLDHGPQTLRWIGQTEVDGSGELAPVAIAAGALGNEHDLLVSSEHRMLITGWEAELHFAEEEVLVAAKHLVGLEGITYRPMTRVKYLHLLFDRHEIVFAEGAPSESLYPSSWMIAGDRALRAEIEAVFPDLMDRLDGPPVPAARRVVSRREAFLIAA</sequence>
<reference evidence="2 3" key="1">
    <citation type="submission" date="2022-10" db="EMBL/GenBank/DDBJ databases">
        <title>Defluviimonas sp. nov., isolated from ocean surface sediments.</title>
        <authorList>
            <person name="He W."/>
            <person name="Wang L."/>
            <person name="Zhang D.-F."/>
        </authorList>
    </citation>
    <scope>NUCLEOTIDE SEQUENCE [LARGE SCALE GENOMIC DNA]</scope>
    <source>
        <strain evidence="2 3">WL0050</strain>
    </source>
</reference>
<name>A0ABT2ZS60_9RHOB</name>
<dbReference type="InterPro" id="IPR028992">
    <property type="entry name" value="Hedgehog/Intein_dom"/>
</dbReference>
<evidence type="ECO:0000259" key="1">
    <source>
        <dbReference type="Pfam" id="PF13403"/>
    </source>
</evidence>
<dbReference type="Pfam" id="PF13403">
    <property type="entry name" value="Hint_2"/>
    <property type="match status" value="1"/>
</dbReference>
<dbReference type="RefSeq" id="WP_263741243.1">
    <property type="nucleotide sequence ID" value="NZ_JAOWKZ010000004.1"/>
</dbReference>
<evidence type="ECO:0000313" key="3">
    <source>
        <dbReference type="Proteomes" id="UP001652564"/>
    </source>
</evidence>
<dbReference type="Gene3D" id="2.170.16.10">
    <property type="entry name" value="Hedgehog/Intein (Hint) domain"/>
    <property type="match status" value="1"/>
</dbReference>
<dbReference type="InterPro" id="IPR036844">
    <property type="entry name" value="Hint_dom_sf"/>
</dbReference>
<comment type="caution">
    <text evidence="2">The sequence shown here is derived from an EMBL/GenBank/DDBJ whole genome shotgun (WGS) entry which is preliminary data.</text>
</comment>
<keyword evidence="3" id="KW-1185">Reference proteome</keyword>
<organism evidence="2 3">
    <name type="scientific">Albidovulum litorale</name>
    <dbReference type="NCBI Taxonomy" id="2984134"/>
    <lineage>
        <taxon>Bacteria</taxon>
        <taxon>Pseudomonadati</taxon>
        <taxon>Pseudomonadota</taxon>
        <taxon>Alphaproteobacteria</taxon>
        <taxon>Rhodobacterales</taxon>
        <taxon>Paracoccaceae</taxon>
        <taxon>Albidovulum</taxon>
    </lineage>
</organism>